<dbReference type="EMBL" id="WAAU01000012">
    <property type="protein sequence ID" value="KAB1158562.1"/>
    <property type="molecule type" value="Genomic_DNA"/>
</dbReference>
<organism evidence="2 3">
    <name type="scientific">Tenacibaculum aiptasiae</name>
    <dbReference type="NCBI Taxonomy" id="426481"/>
    <lineage>
        <taxon>Bacteria</taxon>
        <taxon>Pseudomonadati</taxon>
        <taxon>Bacteroidota</taxon>
        <taxon>Flavobacteriia</taxon>
        <taxon>Flavobacteriales</taxon>
        <taxon>Flavobacteriaceae</taxon>
        <taxon>Tenacibaculum</taxon>
    </lineage>
</organism>
<dbReference type="GO" id="GO:0003676">
    <property type="term" value="F:nucleic acid binding"/>
    <property type="evidence" value="ECO:0007669"/>
    <property type="project" value="InterPro"/>
</dbReference>
<sequence>MPDINAPVVFNSEQTKLIRSKLEDDKFTHKDWADESLLDLRSHIRNHYRDLDGKCSYCKSDVSIQSANNANVEHIVPKSKVRNFIFEPKNLCTICVDCNTIKREQEVGNTEINPIKRKEEYKHYPRSSNAFIIVHPHFDNYEEHIFKCGDFYIDLSSKGSQTMLVCKLNRKSHKFGIEPILLSQSELFDLMNAIMAEKNYTKQMMLMTKLRQYFISTG</sequence>
<feature type="domain" description="HNH" evidence="1">
    <location>
        <begin position="55"/>
        <end position="103"/>
    </location>
</feature>
<dbReference type="InterPro" id="IPR003615">
    <property type="entry name" value="HNH_nuc"/>
</dbReference>
<dbReference type="CDD" id="cd00085">
    <property type="entry name" value="HNHc"/>
    <property type="match status" value="1"/>
</dbReference>
<protein>
    <submittedName>
        <fullName evidence="2">HNH endonuclease</fullName>
    </submittedName>
</protein>
<keyword evidence="2" id="KW-0540">Nuclease</keyword>
<dbReference type="RefSeq" id="WP_150899531.1">
    <property type="nucleotide sequence ID" value="NZ_WAAU01000012.1"/>
</dbReference>
<dbReference type="Gene3D" id="1.10.30.50">
    <property type="match status" value="1"/>
</dbReference>
<name>A0A7J5ALT7_9FLAO</name>
<dbReference type="Proteomes" id="UP000467305">
    <property type="component" value="Unassembled WGS sequence"/>
</dbReference>
<dbReference type="InterPro" id="IPR002711">
    <property type="entry name" value="HNH"/>
</dbReference>
<accession>A0A7J5ALT7</accession>
<dbReference type="GO" id="GO:0004519">
    <property type="term" value="F:endonuclease activity"/>
    <property type="evidence" value="ECO:0007669"/>
    <property type="project" value="UniProtKB-KW"/>
</dbReference>
<dbReference type="Pfam" id="PF01844">
    <property type="entry name" value="HNH"/>
    <property type="match status" value="1"/>
</dbReference>
<gene>
    <name evidence="2" type="ORF">F7018_08050</name>
</gene>
<keyword evidence="2" id="KW-0378">Hydrolase</keyword>
<keyword evidence="2" id="KW-0255">Endonuclease</keyword>
<evidence type="ECO:0000313" key="3">
    <source>
        <dbReference type="Proteomes" id="UP000467305"/>
    </source>
</evidence>
<reference evidence="2 3" key="1">
    <citation type="submission" date="2019-09" db="EMBL/GenBank/DDBJ databases">
        <authorList>
            <person name="Cao W.R."/>
        </authorList>
    </citation>
    <scope>NUCLEOTIDE SEQUENCE [LARGE SCALE GENOMIC DNA]</scope>
    <source>
        <strain evidence="3">a4</strain>
    </source>
</reference>
<proteinExistence type="predicted"/>
<keyword evidence="3" id="KW-1185">Reference proteome</keyword>
<evidence type="ECO:0000313" key="2">
    <source>
        <dbReference type="EMBL" id="KAB1158562.1"/>
    </source>
</evidence>
<comment type="caution">
    <text evidence="2">The sequence shown here is derived from an EMBL/GenBank/DDBJ whole genome shotgun (WGS) entry which is preliminary data.</text>
</comment>
<dbReference type="AlphaFoldDB" id="A0A7J5ALT7"/>
<dbReference type="OrthoDB" id="5918473at2"/>
<evidence type="ECO:0000259" key="1">
    <source>
        <dbReference type="Pfam" id="PF01844"/>
    </source>
</evidence>
<dbReference type="GO" id="GO:0008270">
    <property type="term" value="F:zinc ion binding"/>
    <property type="evidence" value="ECO:0007669"/>
    <property type="project" value="InterPro"/>
</dbReference>